<evidence type="ECO:0000313" key="1">
    <source>
        <dbReference type="EMBL" id="KAF0310795.1"/>
    </source>
</evidence>
<dbReference type="OrthoDB" id="5796379at2759"/>
<organism evidence="1 2">
    <name type="scientific">Amphibalanus amphitrite</name>
    <name type="common">Striped barnacle</name>
    <name type="synonym">Balanus amphitrite</name>
    <dbReference type="NCBI Taxonomy" id="1232801"/>
    <lineage>
        <taxon>Eukaryota</taxon>
        <taxon>Metazoa</taxon>
        <taxon>Ecdysozoa</taxon>
        <taxon>Arthropoda</taxon>
        <taxon>Crustacea</taxon>
        <taxon>Multicrustacea</taxon>
        <taxon>Cirripedia</taxon>
        <taxon>Thoracica</taxon>
        <taxon>Thoracicalcarea</taxon>
        <taxon>Balanomorpha</taxon>
        <taxon>Balanoidea</taxon>
        <taxon>Balanidae</taxon>
        <taxon>Amphibalaninae</taxon>
        <taxon>Amphibalanus</taxon>
    </lineage>
</organism>
<dbReference type="Proteomes" id="UP000440578">
    <property type="component" value="Unassembled WGS sequence"/>
</dbReference>
<reference evidence="1 2" key="1">
    <citation type="submission" date="2019-07" db="EMBL/GenBank/DDBJ databases">
        <title>Draft genome assembly of a fouling barnacle, Amphibalanus amphitrite (Darwin, 1854): The first reference genome for Thecostraca.</title>
        <authorList>
            <person name="Kim W."/>
        </authorList>
    </citation>
    <scope>NUCLEOTIDE SEQUENCE [LARGE SCALE GENOMIC DNA]</scope>
    <source>
        <strain evidence="1">SNU_AA5</strain>
        <tissue evidence="1">Soma without cirri and trophi</tissue>
    </source>
</reference>
<name>A0A6A4WVC4_AMPAM</name>
<dbReference type="EMBL" id="VIIS01000290">
    <property type="protein sequence ID" value="KAF0310795.1"/>
    <property type="molecule type" value="Genomic_DNA"/>
</dbReference>
<proteinExistence type="predicted"/>
<gene>
    <name evidence="1" type="ORF">FJT64_018339</name>
</gene>
<comment type="caution">
    <text evidence="1">The sequence shown here is derived from an EMBL/GenBank/DDBJ whole genome shotgun (WGS) entry which is preliminary data.</text>
</comment>
<evidence type="ECO:0000313" key="2">
    <source>
        <dbReference type="Proteomes" id="UP000440578"/>
    </source>
</evidence>
<protein>
    <submittedName>
        <fullName evidence="1">Uncharacterized protein</fullName>
    </submittedName>
</protein>
<keyword evidence="2" id="KW-1185">Reference proteome</keyword>
<sequence length="138" mass="14741">MPKNLAQVDRRVGGDVTLSPLLARRPHVSTIRVEDDGVGSGGCGPVSVAVSQPPRRRWSLADVGPGDGDEVGELMSGLEPGPAGCRSLPRRHTTVSTCRQQLRAATVSAKLKVYFFAFQAQFISSSLAEKAGVRTWIQ</sequence>
<accession>A0A6A4WVC4</accession>
<dbReference type="AlphaFoldDB" id="A0A6A4WVC4"/>